<accession>A0A8H3V1P4</accession>
<dbReference type="EMBL" id="WNWR01000144">
    <property type="protein sequence ID" value="KAE9990294.1"/>
    <property type="molecule type" value="Genomic_DNA"/>
</dbReference>
<organism evidence="2 4">
    <name type="scientific">Venturia inaequalis</name>
    <name type="common">Apple scab fungus</name>
    <dbReference type="NCBI Taxonomy" id="5025"/>
    <lineage>
        <taxon>Eukaryota</taxon>
        <taxon>Fungi</taxon>
        <taxon>Dikarya</taxon>
        <taxon>Ascomycota</taxon>
        <taxon>Pezizomycotina</taxon>
        <taxon>Dothideomycetes</taxon>
        <taxon>Pleosporomycetidae</taxon>
        <taxon>Venturiales</taxon>
        <taxon>Venturiaceae</taxon>
        <taxon>Venturia</taxon>
    </lineage>
</organism>
<protein>
    <submittedName>
        <fullName evidence="2">Uncharacterized protein</fullName>
    </submittedName>
</protein>
<comment type="caution">
    <text evidence="2">The sequence shown here is derived from an EMBL/GenBank/DDBJ whole genome shotgun (WGS) entry which is preliminary data.</text>
</comment>
<keyword evidence="5" id="KW-1185">Reference proteome</keyword>
<evidence type="ECO:0000313" key="2">
    <source>
        <dbReference type="EMBL" id="KAE9979143.1"/>
    </source>
</evidence>
<feature type="compositionally biased region" description="Basic and acidic residues" evidence="1">
    <location>
        <begin position="277"/>
        <end position="289"/>
    </location>
</feature>
<feature type="compositionally biased region" description="Basic and acidic residues" evidence="1">
    <location>
        <begin position="206"/>
        <end position="240"/>
    </location>
</feature>
<feature type="region of interest" description="Disordered" evidence="1">
    <location>
        <begin position="107"/>
        <end position="134"/>
    </location>
</feature>
<feature type="region of interest" description="Disordered" evidence="1">
    <location>
        <begin position="206"/>
        <end position="289"/>
    </location>
</feature>
<reference evidence="2 4" key="1">
    <citation type="submission" date="2018-12" db="EMBL/GenBank/DDBJ databases">
        <title>Venturia inaequalis Genome Resource.</title>
        <authorList>
            <person name="Lichtner F.J."/>
        </authorList>
    </citation>
    <scope>NUCLEOTIDE SEQUENCE [LARGE SCALE GENOMIC DNA]</scope>
    <source>
        <strain evidence="2 4">120213</strain>
        <strain evidence="3 5">DMI_063113</strain>
    </source>
</reference>
<dbReference type="PANTHER" id="PTHR34117">
    <property type="entry name" value="STYLE CELL-CYCLE INHIBITOR 1"/>
    <property type="match status" value="1"/>
</dbReference>
<feature type="compositionally biased region" description="Acidic residues" evidence="1">
    <location>
        <begin position="255"/>
        <end position="269"/>
    </location>
</feature>
<feature type="compositionally biased region" description="Basic residues" evidence="1">
    <location>
        <begin position="15"/>
        <end position="31"/>
    </location>
</feature>
<name>A0A8H3V1P4_VENIN</name>
<dbReference type="AlphaFoldDB" id="A0A8H3V1P4"/>
<evidence type="ECO:0000313" key="5">
    <source>
        <dbReference type="Proteomes" id="UP000490939"/>
    </source>
</evidence>
<gene>
    <name evidence="3" type="ORF">EG327_001626</name>
    <name evidence="2" type="ORF">EG328_001084</name>
</gene>
<sequence>MDSYIPRRPREDRSHRSKSPSRHSHKRKPSRSPRIPAQVALPFRAQSLHKDDFQKYRSVFALYLDAQKNLDIEDLGDRDARGRWKSFLKKWNQGELLEGWYDPATKNKADAASNAPRSPSLERPTTRRRGSPDYGAIAPAVAADEESDDEFGPALPSQTTIGHLATGPRGFEKRVGPAIPNVQDLEYRDELLTEDQIAAREDLKALRKLDRNTQKERLEELVPRADPGSRERKLEKKKEVSSLVASARDAKEGGTEEVDEGDLMGDDGVEGFKKRKKEQEKKKSERELRKEELWRVRAEEREERLRVHKEKEDKTMDMFKKLAAQRFGAG</sequence>
<feature type="region of interest" description="Disordered" evidence="1">
    <location>
        <begin position="1"/>
        <end position="38"/>
    </location>
</feature>
<dbReference type="Proteomes" id="UP000490939">
    <property type="component" value="Unassembled WGS sequence"/>
</dbReference>
<dbReference type="Proteomes" id="UP000447873">
    <property type="component" value="Unassembled WGS sequence"/>
</dbReference>
<evidence type="ECO:0000256" key="1">
    <source>
        <dbReference type="SAM" id="MobiDB-lite"/>
    </source>
</evidence>
<dbReference type="InterPro" id="IPR044688">
    <property type="entry name" value="SCI-1-like"/>
</dbReference>
<dbReference type="EMBL" id="WNWS01000123">
    <property type="protein sequence ID" value="KAE9979143.1"/>
    <property type="molecule type" value="Genomic_DNA"/>
</dbReference>
<evidence type="ECO:0000313" key="3">
    <source>
        <dbReference type="EMBL" id="KAE9990294.1"/>
    </source>
</evidence>
<dbReference type="PANTHER" id="PTHR34117:SF1">
    <property type="entry name" value="STYLE CELL-CYCLE INHIBITOR 1"/>
    <property type="match status" value="1"/>
</dbReference>
<proteinExistence type="predicted"/>
<evidence type="ECO:0000313" key="4">
    <source>
        <dbReference type="Proteomes" id="UP000447873"/>
    </source>
</evidence>